<evidence type="ECO:0000313" key="2">
    <source>
        <dbReference type="Proteomes" id="UP001518925"/>
    </source>
</evidence>
<sequence>MRSTYLEEYEISPYTMAILPEVTEEGLYSRVMELEYEYIVKAKPIQIIEKSCRFFGSSLQGRKEGTREIMGVTHKAPIVIDPTNSIYFFPTTSPSRQQCSWISHSFVKQLVSSGYDKTTIIFSNNKEVSLPISRGSLENQLYRTAQLRTTLSSRISSENRKTSFLMTQHFNTKEMS</sequence>
<protein>
    <submittedName>
        <fullName evidence="1">Competence protein ComK</fullName>
    </submittedName>
</protein>
<name>A0ABS2DFH2_9BACI</name>
<accession>A0ABS2DFH2</accession>
<proteinExistence type="predicted"/>
<dbReference type="EMBL" id="JAFELM010000019">
    <property type="protein sequence ID" value="MBM6617161.1"/>
    <property type="molecule type" value="Genomic_DNA"/>
</dbReference>
<dbReference type="InterPro" id="IPR010461">
    <property type="entry name" value="ComK"/>
</dbReference>
<keyword evidence="2" id="KW-1185">Reference proteome</keyword>
<gene>
    <name evidence="1" type="ORF">JR050_05670</name>
</gene>
<dbReference type="Proteomes" id="UP001518925">
    <property type="component" value="Unassembled WGS sequence"/>
</dbReference>
<organism evidence="1 2">
    <name type="scientific">Bacillus suaedaesalsae</name>
    <dbReference type="NCBI Taxonomy" id="2810349"/>
    <lineage>
        <taxon>Bacteria</taxon>
        <taxon>Bacillati</taxon>
        <taxon>Bacillota</taxon>
        <taxon>Bacilli</taxon>
        <taxon>Bacillales</taxon>
        <taxon>Bacillaceae</taxon>
        <taxon>Bacillus</taxon>
    </lineage>
</organism>
<evidence type="ECO:0000313" key="1">
    <source>
        <dbReference type="EMBL" id="MBM6617161.1"/>
    </source>
</evidence>
<comment type="caution">
    <text evidence="1">The sequence shown here is derived from an EMBL/GenBank/DDBJ whole genome shotgun (WGS) entry which is preliminary data.</text>
</comment>
<reference evidence="1 2" key="1">
    <citation type="submission" date="2021-02" db="EMBL/GenBank/DDBJ databases">
        <title>Bacillus sp. RD4P76, an endophyte from a halophyte.</title>
        <authorList>
            <person name="Sun J.-Q."/>
        </authorList>
    </citation>
    <scope>NUCLEOTIDE SEQUENCE [LARGE SCALE GENOMIC DNA]</scope>
    <source>
        <strain evidence="1 2">RD4P76</strain>
    </source>
</reference>
<dbReference type="Pfam" id="PF06338">
    <property type="entry name" value="ComK"/>
    <property type="match status" value="1"/>
</dbReference>
<dbReference type="RefSeq" id="WP_204202544.1">
    <property type="nucleotide sequence ID" value="NZ_JAFELM010000019.1"/>
</dbReference>
<dbReference type="PIRSF" id="PIRSF011560">
    <property type="entry name" value="ComK"/>
    <property type="match status" value="1"/>
</dbReference>